<reference evidence="2" key="1">
    <citation type="submission" date="2014-03" db="EMBL/GenBank/DDBJ databases">
        <authorList>
            <person name="Aksoy S."/>
            <person name="Warren W."/>
            <person name="Wilson R.K."/>
        </authorList>
    </citation>
    <scope>NUCLEOTIDE SEQUENCE [LARGE SCALE GENOMIC DNA]</scope>
    <source>
        <strain evidence="2">IAEA</strain>
    </source>
</reference>
<keyword evidence="2" id="KW-1185">Reference proteome</keyword>
<name>A0A1A9ZBK1_GLOPL</name>
<proteinExistence type="predicted"/>
<protein>
    <submittedName>
        <fullName evidence="1">Uncharacterized protein</fullName>
    </submittedName>
</protein>
<organism evidence="1 2">
    <name type="scientific">Glossina pallidipes</name>
    <name type="common">Tsetse fly</name>
    <dbReference type="NCBI Taxonomy" id="7398"/>
    <lineage>
        <taxon>Eukaryota</taxon>
        <taxon>Metazoa</taxon>
        <taxon>Ecdysozoa</taxon>
        <taxon>Arthropoda</taxon>
        <taxon>Hexapoda</taxon>
        <taxon>Insecta</taxon>
        <taxon>Pterygota</taxon>
        <taxon>Neoptera</taxon>
        <taxon>Endopterygota</taxon>
        <taxon>Diptera</taxon>
        <taxon>Brachycera</taxon>
        <taxon>Muscomorpha</taxon>
        <taxon>Hippoboscoidea</taxon>
        <taxon>Glossinidae</taxon>
        <taxon>Glossina</taxon>
    </lineage>
</organism>
<dbReference type="EnsemblMetazoa" id="GPAI009670-RA">
    <property type="protein sequence ID" value="GPAI009670-PA"/>
    <property type="gene ID" value="GPAI009670"/>
</dbReference>
<dbReference type="VEuPathDB" id="VectorBase:GPAI009670"/>
<reference evidence="1" key="2">
    <citation type="submission" date="2020-05" db="UniProtKB">
        <authorList>
            <consortium name="EnsemblMetazoa"/>
        </authorList>
    </citation>
    <scope>IDENTIFICATION</scope>
    <source>
        <strain evidence="1">IAEA</strain>
    </source>
</reference>
<accession>A0A1A9ZBK1</accession>
<sequence>MKILFTNGLTQKERQTEVQGCIFHILKLKKANYSHISIFMSKELKVCDRQKIQNVWHQASKDDFTLERTFCNRNNAKESAEVIAINKNISLMYIIVTEASPDTRPIEQQRYH</sequence>
<evidence type="ECO:0000313" key="1">
    <source>
        <dbReference type="EnsemblMetazoa" id="GPAI009670-PA"/>
    </source>
</evidence>
<evidence type="ECO:0000313" key="2">
    <source>
        <dbReference type="Proteomes" id="UP000092445"/>
    </source>
</evidence>
<dbReference type="AlphaFoldDB" id="A0A1A9ZBK1"/>
<dbReference type="Proteomes" id="UP000092445">
    <property type="component" value="Unassembled WGS sequence"/>
</dbReference>